<keyword evidence="7" id="KW-0862">Zinc</keyword>
<keyword evidence="10 11" id="KW-0472">Membrane</keyword>
<dbReference type="GO" id="GO:0046872">
    <property type="term" value="F:metal ion binding"/>
    <property type="evidence" value="ECO:0007669"/>
    <property type="project" value="UniProtKB-KW"/>
</dbReference>
<keyword evidence="4 11" id="KW-0812">Transmembrane</keyword>
<dbReference type="OrthoDB" id="15218at2"/>
<evidence type="ECO:0000259" key="12">
    <source>
        <dbReference type="Pfam" id="PF01435"/>
    </source>
</evidence>
<reference evidence="13 14" key="1">
    <citation type="submission" date="2017-05" db="EMBL/GenBank/DDBJ databases">
        <title>Acinetobacter populi ANC 5415 (= PBJ7), whole genome shotgun sequencing project.</title>
        <authorList>
            <person name="Nemec A."/>
            <person name="Radolfova-Krizova L."/>
        </authorList>
    </citation>
    <scope>NUCLEOTIDE SEQUENCE [LARGE SCALE GENOMIC DNA]</scope>
    <source>
        <strain evidence="13 14">PBJ7</strain>
    </source>
</reference>
<protein>
    <recommendedName>
        <fullName evidence="12">Peptidase M48 domain-containing protein</fullName>
    </recommendedName>
</protein>
<evidence type="ECO:0000256" key="9">
    <source>
        <dbReference type="ARBA" id="ARBA00023049"/>
    </source>
</evidence>
<feature type="transmembrane region" description="Helical" evidence="11">
    <location>
        <begin position="206"/>
        <end position="233"/>
    </location>
</feature>
<evidence type="ECO:0000313" key="14">
    <source>
        <dbReference type="Proteomes" id="UP000196536"/>
    </source>
</evidence>
<evidence type="ECO:0000256" key="11">
    <source>
        <dbReference type="SAM" id="Phobius"/>
    </source>
</evidence>
<keyword evidence="5" id="KW-0479">Metal-binding</keyword>
<accession>A0A1Z9YYZ6</accession>
<evidence type="ECO:0000256" key="4">
    <source>
        <dbReference type="ARBA" id="ARBA00022692"/>
    </source>
</evidence>
<dbReference type="Pfam" id="PF01435">
    <property type="entry name" value="Peptidase_M48"/>
    <property type="match status" value="1"/>
</dbReference>
<dbReference type="PANTHER" id="PTHR43221:SF2">
    <property type="entry name" value="PROTEASE HTPX HOMOLOG"/>
    <property type="match status" value="1"/>
</dbReference>
<feature type="transmembrane region" description="Helical" evidence="11">
    <location>
        <begin position="41"/>
        <end position="64"/>
    </location>
</feature>
<dbReference type="EMBL" id="NEXX01000002">
    <property type="protein sequence ID" value="OUY07441.1"/>
    <property type="molecule type" value="Genomic_DNA"/>
</dbReference>
<feature type="transmembrane region" description="Helical" evidence="11">
    <location>
        <begin position="7"/>
        <end position="35"/>
    </location>
</feature>
<gene>
    <name evidence="13" type="ORF">CAP51_06715</name>
</gene>
<keyword evidence="6" id="KW-0378">Hydrolase</keyword>
<dbReference type="AlphaFoldDB" id="A0A1Z9YYZ6"/>
<dbReference type="InterPro" id="IPR001915">
    <property type="entry name" value="Peptidase_M48"/>
</dbReference>
<evidence type="ECO:0000256" key="2">
    <source>
        <dbReference type="ARBA" id="ARBA00022475"/>
    </source>
</evidence>
<sequence>MPKKNITILLISFLVVTLAVTGILNLIFGLIVHFFDQTTSIWWHILSPIVVIFMLILILGSALFKTWAYQKNGQRIAKYHQAKRIEPFNCVPEEALAFKINLELAESCGVYPAHLYVFDEELGINALTVGYTEKDVSIILTWGALQSMNQDELKGMLAHEYSHILANDYVEHTQLEVLLSGFLLIGQLGSYFIVRGTKHKTLLIDSMFAAVYVALGGFIWLLGCLGVIASRILKFIIFYHRELKTDLAACELVDQQYLLHALTRIYVHDRGSHIYRTDGESIAHYCFANALSEQSWFKIHPSLSRRINYLHPDFGRVAVIENKASEINWQNLISKLLLPTNEEVLLDALNAQHWQLPQQLPYLRLSPISFTVKDAVRALSPEIRQSMERPELLLRAMQTATGCREVIVAIFMIRQYRDFIPEDAQVSQAIIEALLKLDGRIHIQIFYEALRHIDNMPTIASRQFLNRISQIIQADGEIGLLDCLLLERVKATQSMLDDALIVSKKHCTQAIVHLVDAILHVQQINSHNQLRVHHNILKHILMHDELQHYATITDQPLDLANSLRLVSGLLVREKLYLLSVIEHELWSERVITQDELDVLELLYWRLGFETEEMVNRMLKQSSLLIL</sequence>
<evidence type="ECO:0000256" key="1">
    <source>
        <dbReference type="ARBA" id="ARBA00001947"/>
    </source>
</evidence>
<evidence type="ECO:0000256" key="3">
    <source>
        <dbReference type="ARBA" id="ARBA00022670"/>
    </source>
</evidence>
<dbReference type="GO" id="GO:0006508">
    <property type="term" value="P:proteolysis"/>
    <property type="evidence" value="ECO:0007669"/>
    <property type="project" value="UniProtKB-KW"/>
</dbReference>
<evidence type="ECO:0000256" key="5">
    <source>
        <dbReference type="ARBA" id="ARBA00022723"/>
    </source>
</evidence>
<keyword evidence="3" id="KW-0645">Protease</keyword>
<organism evidence="13 14">
    <name type="scientific">Acinetobacter populi</name>
    <dbReference type="NCBI Taxonomy" id="1582270"/>
    <lineage>
        <taxon>Bacteria</taxon>
        <taxon>Pseudomonadati</taxon>
        <taxon>Pseudomonadota</taxon>
        <taxon>Gammaproteobacteria</taxon>
        <taxon>Moraxellales</taxon>
        <taxon>Moraxellaceae</taxon>
        <taxon>Acinetobacter</taxon>
    </lineage>
</organism>
<keyword evidence="14" id="KW-1185">Reference proteome</keyword>
<comment type="caution">
    <text evidence="13">The sequence shown here is derived from an EMBL/GenBank/DDBJ whole genome shotgun (WGS) entry which is preliminary data.</text>
</comment>
<dbReference type="Proteomes" id="UP000196536">
    <property type="component" value="Unassembled WGS sequence"/>
</dbReference>
<comment type="cofactor">
    <cofactor evidence="1">
        <name>Zn(2+)</name>
        <dbReference type="ChEBI" id="CHEBI:29105"/>
    </cofactor>
</comment>
<evidence type="ECO:0000256" key="6">
    <source>
        <dbReference type="ARBA" id="ARBA00022801"/>
    </source>
</evidence>
<keyword evidence="9" id="KW-0482">Metalloprotease</keyword>
<evidence type="ECO:0000313" key="13">
    <source>
        <dbReference type="EMBL" id="OUY07441.1"/>
    </source>
</evidence>
<proteinExistence type="predicted"/>
<dbReference type="GO" id="GO:0004222">
    <property type="term" value="F:metalloendopeptidase activity"/>
    <property type="evidence" value="ECO:0007669"/>
    <property type="project" value="InterPro"/>
</dbReference>
<feature type="domain" description="Peptidase M48" evidence="12">
    <location>
        <begin position="103"/>
        <end position="310"/>
    </location>
</feature>
<evidence type="ECO:0000256" key="7">
    <source>
        <dbReference type="ARBA" id="ARBA00022833"/>
    </source>
</evidence>
<name>A0A1Z9YYZ6_9GAMM</name>
<dbReference type="PANTHER" id="PTHR43221">
    <property type="entry name" value="PROTEASE HTPX"/>
    <property type="match status" value="1"/>
</dbReference>
<keyword evidence="8 11" id="KW-1133">Transmembrane helix</keyword>
<dbReference type="InterPro" id="IPR050083">
    <property type="entry name" value="HtpX_protease"/>
</dbReference>
<dbReference type="RefSeq" id="WP_087619992.1">
    <property type="nucleotide sequence ID" value="NZ_NEXX01000002.1"/>
</dbReference>
<evidence type="ECO:0000256" key="8">
    <source>
        <dbReference type="ARBA" id="ARBA00022989"/>
    </source>
</evidence>
<dbReference type="Gene3D" id="3.30.2010.10">
    <property type="entry name" value="Metalloproteases ('zincins'), catalytic domain"/>
    <property type="match status" value="1"/>
</dbReference>
<keyword evidence="2" id="KW-1003">Cell membrane</keyword>
<evidence type="ECO:0000256" key="10">
    <source>
        <dbReference type="ARBA" id="ARBA00023136"/>
    </source>
</evidence>